<feature type="signal peptide" evidence="2">
    <location>
        <begin position="1"/>
        <end position="20"/>
    </location>
</feature>
<dbReference type="Pfam" id="PF17973">
    <property type="entry name" value="bMG10"/>
    <property type="match status" value="1"/>
</dbReference>
<evidence type="ECO:0000256" key="2">
    <source>
        <dbReference type="SAM" id="SignalP"/>
    </source>
</evidence>
<comment type="similarity">
    <text evidence="1">Belongs to the protease inhibitor I39 (alpha-2-macroglobulin) family. Bacterial alpha-2-macroglobulin subfamily.</text>
</comment>
<evidence type="ECO:0000259" key="4">
    <source>
        <dbReference type="SMART" id="SM01360"/>
    </source>
</evidence>
<dbReference type="Gene3D" id="2.60.40.1930">
    <property type="match status" value="1"/>
</dbReference>
<dbReference type="InterPro" id="IPR008930">
    <property type="entry name" value="Terpenoid_cyclase/PrenylTrfase"/>
</dbReference>
<keyword evidence="2" id="KW-0732">Signal</keyword>
<gene>
    <name evidence="5" type="ORF">KHU32_14080</name>
</gene>
<sequence length="1910" mass="204782">MSRPILGLLALLLAVPAAQAQAPAAPAAPPVLDRALRADGATVIPDRFLRRWDPVTVLFDRDRGPAAGGPEDAPERLVAMDPPIPGEWQWLGPRTLQFRPAEPWQPLRRVALTVEGRATRLVPLLPAPLQTQPGADEEGIAGLDTIVLTFPDPVDPAALARLLTIELRPLPGTATPGAERLAAGDFRIRPVERAARDAPASYRVVLNRPIPDGRVALLRLALADEPGLDDQSFELRLRTAEPFTLTDLACGRGLSREATSGLMRCVPEEEGARRGLALRFSAEVPAPDILAARQALRITPPVDDLQVTAEGRRWRVTARFLADTAYTLALQPGAVKDLRGRALEGAPAPARFAFEADRPALRWDAAQGLVEREGPQMVPLRGHGYDRADLRIHAIDPLARDFWPFPGSSLQTDDDTAPPLSGNAPSPWAGAENLRRNAMAARLRALGSPAVSELVTLPLRREGAEARFGLDVAPLLARVAGPRQPGTYLLGLRPVDGGARRWMRVQVTDLVLTTVEEPERVRFAVTSLSTARPVEGAEIRLEGLSGENFTTLLRGVTRADGSFDWTAPAGTTPQRLRRELRRIVVVKGNDTLVLDPDRNPRSYGPRGWARDGEPWLGWTQQADITDRREAPQLLCHVFTERPIYRPEDPVHIQGFVRRYAGGGLTSAREPGRISIDGPGDQRWEVDVTPDAAGGFHHLWNEATDASGEYTLRFTSGEESCGEMRFRKEAYRLPTFEVLLSTPQSAQSRVALDAPFSVDLLARYFAGGLAAGRPVTWRVRQFPEPWSPPGREGFRFSTDSRYSGQSEFRSSPVLNREARTDDGGAARLDLDSSIEPTAQPRRYVVEATVTGDDDIQVRSVQNVVALPPFVLGLKLPRYIASPGAIEGEALVADAQGRPVAGIAYTATLIRRHWNSVLQASDFSQGAARYTTQVVDEVVEQRRLTSAAEVAALNFSAAEAGVYLVELAAEDRLGRRQAVRVDLFMAGGTPVTWSRPPAETVSLSSDKDAYAPGETATLLIQSPFQTARALVVTEEPEGRFRYDWTEIANGFGRVSVPIRREQMPRVAVHVLLMRGRLPGPGPTTTAPFDQGRPVTLAATRWLTVTPAQHRVNVALAAPATARPGEAIEVEMRLTDEAGRPIAGEAAFWMVDQAVLTLAREQPLDPLPSFVVDRPLRVSARDTRALAFGLIPLQENPGGDEAAEEQWGQENVSVRRNFTPVPVYLPSVRVGPDGIARFRVTLPDTLTVFRMRAKAISGPSRFGFGTGEVRVRQAIVAQPALPRFLRPGDRFDATVIGRVVEGAGGAGTASFAAPGLTTGTTTQDFAWAPNRPARLGFPVTVPEGASGQARLRFALRRGADGAGDALELALPIHPDRPVRRERAIAALDAGIAMDLPGPAQDPRPGTFAGEVAVATDPALVRMLAGMDGLLAASAGGVEQRIALAAAEVALSPFAPLMAAAGLERRLEADVRATLRAIQQATDADGLVAFWPGTRGSVFLTASAYRFLTAAARAGQAVDAAATDRLAEVLTRALRSDFPLLLRGEELRERVAALVALAEAGRLEPAYAAELARRAALMPTETLAQATAAIALLPEDSRAMLPGLLEVLWGRVRVEQREGRPAYAGLSETGGNPLILPSETRSLSEVVLAVARATPEEARLPMLREGLMRLGGPEGFGSTNATSAALRALAASWVPPGATAALRITLPGEAAQEGTLDAANPVRRWTGARPGAAAVANAGPAPVLALSQLRYVPVQPGAEAPARQEGFVLSTTLFRIRAGAPPERLAPGPDGAIHVAAGDVIEQVAELVNPEDRVHVALTLPIAAGLEPMNPALATAPAEATPSTAPSPAPDWARYADEAVTAVYTTLPRGNHRLAFRLRAQVVGQFTQPPGEAVMLYRPGVEGGSAGLRLVVEP</sequence>
<dbReference type="Pfam" id="PF00207">
    <property type="entry name" value="A2M"/>
    <property type="match status" value="1"/>
</dbReference>
<dbReference type="InterPro" id="IPR011625">
    <property type="entry name" value="A2M_N_BRD"/>
</dbReference>
<dbReference type="Pfam" id="PF07703">
    <property type="entry name" value="A2M_BRD"/>
    <property type="match status" value="1"/>
</dbReference>
<evidence type="ECO:0000313" key="6">
    <source>
        <dbReference type="Proteomes" id="UP000766336"/>
    </source>
</evidence>
<dbReference type="RefSeq" id="WP_213670712.1">
    <property type="nucleotide sequence ID" value="NZ_JAHCDA010000002.1"/>
</dbReference>
<dbReference type="SMART" id="SM01360">
    <property type="entry name" value="A2M"/>
    <property type="match status" value="1"/>
</dbReference>
<dbReference type="InterPro" id="IPR051802">
    <property type="entry name" value="YfhM-like"/>
</dbReference>
<dbReference type="Proteomes" id="UP000766336">
    <property type="component" value="Unassembled WGS sequence"/>
</dbReference>
<proteinExistence type="inferred from homology"/>
<dbReference type="InterPro" id="IPR001599">
    <property type="entry name" value="Macroglobln_a2"/>
</dbReference>
<keyword evidence="6" id="KW-1185">Reference proteome</keyword>
<protein>
    <submittedName>
        <fullName evidence="5">Alpha-2-macroglobulin</fullName>
    </submittedName>
</protein>
<dbReference type="Gene3D" id="1.50.10.20">
    <property type="match status" value="1"/>
</dbReference>
<dbReference type="InterPro" id="IPR002890">
    <property type="entry name" value="MG2"/>
</dbReference>
<organism evidence="5 6">
    <name type="scientific">Roseococcus pinisoli</name>
    <dbReference type="NCBI Taxonomy" id="2835040"/>
    <lineage>
        <taxon>Bacteria</taxon>
        <taxon>Pseudomonadati</taxon>
        <taxon>Pseudomonadota</taxon>
        <taxon>Alphaproteobacteria</taxon>
        <taxon>Acetobacterales</taxon>
        <taxon>Roseomonadaceae</taxon>
        <taxon>Roseococcus</taxon>
    </lineage>
</organism>
<dbReference type="PANTHER" id="PTHR40094">
    <property type="entry name" value="ALPHA-2-MACROGLOBULIN HOMOLOG"/>
    <property type="match status" value="1"/>
</dbReference>
<reference evidence="5 6" key="1">
    <citation type="submission" date="2021-05" db="EMBL/GenBank/DDBJ databases">
        <title>Roseococcus sp. XZZS9, whole genome shotgun sequencing project.</title>
        <authorList>
            <person name="Zhao G."/>
            <person name="Shen L."/>
        </authorList>
    </citation>
    <scope>NUCLEOTIDE SEQUENCE [LARGE SCALE GENOMIC DNA]</scope>
    <source>
        <strain evidence="5 6">XZZS9</strain>
    </source>
</reference>
<dbReference type="PANTHER" id="PTHR40094:SF1">
    <property type="entry name" value="UBIQUITIN DOMAIN-CONTAINING PROTEIN"/>
    <property type="match status" value="1"/>
</dbReference>
<feature type="domain" description="Alpha-2-macroglobulin" evidence="4">
    <location>
        <begin position="1218"/>
        <end position="1308"/>
    </location>
</feature>
<dbReference type="InterPro" id="IPR041246">
    <property type="entry name" value="Bact_MG10"/>
</dbReference>
<dbReference type="Pfam" id="PF01835">
    <property type="entry name" value="MG2"/>
    <property type="match status" value="1"/>
</dbReference>
<evidence type="ECO:0000313" key="5">
    <source>
        <dbReference type="EMBL" id="MBS7812076.1"/>
    </source>
</evidence>
<name>A0ABS5QEH9_9PROT</name>
<dbReference type="Gene3D" id="2.60.40.3710">
    <property type="match status" value="1"/>
</dbReference>
<evidence type="ECO:0000256" key="1">
    <source>
        <dbReference type="ARBA" id="ARBA00010556"/>
    </source>
</evidence>
<feature type="chain" id="PRO_5046623646" evidence="2">
    <location>
        <begin position="21"/>
        <end position="1910"/>
    </location>
</feature>
<dbReference type="EMBL" id="JAHCDA010000002">
    <property type="protein sequence ID" value="MBS7812076.1"/>
    <property type="molecule type" value="Genomic_DNA"/>
</dbReference>
<comment type="caution">
    <text evidence="5">The sequence shown here is derived from an EMBL/GenBank/DDBJ whole genome shotgun (WGS) entry which is preliminary data.</text>
</comment>
<accession>A0ABS5QEH9</accession>
<dbReference type="SUPFAM" id="SSF48239">
    <property type="entry name" value="Terpenoid cyclases/Protein prenyltransferases"/>
    <property type="match status" value="1"/>
</dbReference>
<dbReference type="SMART" id="SM01359">
    <property type="entry name" value="A2M_N_2"/>
    <property type="match status" value="1"/>
</dbReference>
<feature type="domain" description="Alpha-2-macroglobulin bait region" evidence="3">
    <location>
        <begin position="999"/>
        <end position="1155"/>
    </location>
</feature>
<evidence type="ECO:0000259" key="3">
    <source>
        <dbReference type="SMART" id="SM01359"/>
    </source>
</evidence>